<gene>
    <name evidence="1" type="ORF">JOC83_000822</name>
</gene>
<dbReference type="RefSeq" id="WP_205184155.1">
    <property type="nucleotide sequence ID" value="NZ_JAFBFC010000001.1"/>
</dbReference>
<organism evidence="1 2">
    <name type="scientific">Priestia iocasae</name>
    <dbReference type="NCBI Taxonomy" id="2291674"/>
    <lineage>
        <taxon>Bacteria</taxon>
        <taxon>Bacillati</taxon>
        <taxon>Bacillota</taxon>
        <taxon>Bacilli</taxon>
        <taxon>Bacillales</taxon>
        <taxon>Bacillaceae</taxon>
        <taxon>Priestia</taxon>
    </lineage>
</organism>
<dbReference type="EMBL" id="JAFBFC010000001">
    <property type="protein sequence ID" value="MBM7701996.1"/>
    <property type="molecule type" value="Genomic_DNA"/>
</dbReference>
<evidence type="ECO:0000313" key="2">
    <source>
        <dbReference type="Proteomes" id="UP000809829"/>
    </source>
</evidence>
<comment type="caution">
    <text evidence="1">The sequence shown here is derived from an EMBL/GenBank/DDBJ whole genome shotgun (WGS) entry which is preliminary data.</text>
</comment>
<name>A0ABS2QRB3_9BACI</name>
<evidence type="ECO:0000313" key="1">
    <source>
        <dbReference type="EMBL" id="MBM7701996.1"/>
    </source>
</evidence>
<protein>
    <recommendedName>
        <fullName evidence="3">Alpha-ribazole kinase</fullName>
    </recommendedName>
</protein>
<evidence type="ECO:0008006" key="3">
    <source>
        <dbReference type="Google" id="ProtNLM"/>
    </source>
</evidence>
<accession>A0ABS2QRB3</accession>
<proteinExistence type="predicted"/>
<reference evidence="1 2" key="1">
    <citation type="submission" date="2021-01" db="EMBL/GenBank/DDBJ databases">
        <title>Genomic Encyclopedia of Type Strains, Phase IV (KMG-IV): sequencing the most valuable type-strain genomes for metagenomic binning, comparative biology and taxonomic classification.</title>
        <authorList>
            <person name="Goeker M."/>
        </authorList>
    </citation>
    <scope>NUCLEOTIDE SEQUENCE [LARGE SCALE GENOMIC DNA]</scope>
    <source>
        <strain evidence="1 2">DSM 104297</strain>
    </source>
</reference>
<keyword evidence="2" id="KW-1185">Reference proteome</keyword>
<sequence length="242" mass="27044">MSKRDVLFTPLTECEELVFAVDNVGAIGEKEQDAVLVSYETVAYYSLRVAMMEVLSVGAMPTCVVVANFNDTNAWEQYEKALHRICGELHLTTIQLVGSSETNFSLLQSAASFTVVGVVKKRSKRIGKTPMGAKLAVVGYPLVGEDVLLRQEEMISLQQFYTLLHHENVYEIVPVGSKGIQHEIDLLHTLNGWEQQLYSASLSLEQSAGPATCVLISYEEPYEQQLKSLFHHIFYPLKQEKA</sequence>
<dbReference type="Proteomes" id="UP000809829">
    <property type="component" value="Unassembled WGS sequence"/>
</dbReference>